<keyword evidence="1" id="KW-0812">Transmembrane</keyword>
<evidence type="ECO:0000313" key="4">
    <source>
        <dbReference type="Proteomes" id="UP000193207"/>
    </source>
</evidence>
<feature type="transmembrane region" description="Helical" evidence="1">
    <location>
        <begin position="161"/>
        <end position="184"/>
    </location>
</feature>
<evidence type="ECO:0000313" key="3">
    <source>
        <dbReference type="EMBL" id="SLN30959.1"/>
    </source>
</evidence>
<dbReference type="PANTHER" id="PTHR40547">
    <property type="entry name" value="SLL0298 PROTEIN"/>
    <property type="match status" value="1"/>
</dbReference>
<sequence length="220" mass="24661">MVFKRRDRRPIWQAVADFFWPRGGWTRAARYVKHRLHRLPDPPHRIARGIFAGVMVTFSPLFGFHFLLAAGAAWVMRGNILAALLATFVGNPLTFVPIGVVSLQLGHFLMGRHAPFGHEVQRSLGGKFVDAGRDLQHNIWSIFTGESADWSHLTLFYDEVFLPYLVGGIVAGLIAGTIAYYLALPVIQAYQNRRKGALKAKWAAIREKAAQKADAKKKQD</sequence>
<evidence type="ECO:0000259" key="2">
    <source>
        <dbReference type="Pfam" id="PF09835"/>
    </source>
</evidence>
<accession>A0A1X6YU44</accession>
<name>A0A1X6YU44_9RHOB</name>
<dbReference type="OrthoDB" id="7360463at2"/>
<dbReference type="Pfam" id="PF09835">
    <property type="entry name" value="DUF2062"/>
    <property type="match status" value="1"/>
</dbReference>
<organism evidence="3 4">
    <name type="scientific">Roseovarius halotolerans</name>
    <dbReference type="NCBI Taxonomy" id="505353"/>
    <lineage>
        <taxon>Bacteria</taxon>
        <taxon>Pseudomonadati</taxon>
        <taxon>Pseudomonadota</taxon>
        <taxon>Alphaproteobacteria</taxon>
        <taxon>Rhodobacterales</taxon>
        <taxon>Roseobacteraceae</taxon>
        <taxon>Roseovarius</taxon>
    </lineage>
</organism>
<feature type="domain" description="DUF2062" evidence="2">
    <location>
        <begin position="27"/>
        <end position="194"/>
    </location>
</feature>
<keyword evidence="1" id="KW-0472">Membrane</keyword>
<dbReference type="RefSeq" id="WP_085817101.1">
    <property type="nucleotide sequence ID" value="NZ_FWFU01000002.1"/>
</dbReference>
<dbReference type="Proteomes" id="UP000193207">
    <property type="component" value="Unassembled WGS sequence"/>
</dbReference>
<evidence type="ECO:0000256" key="1">
    <source>
        <dbReference type="SAM" id="Phobius"/>
    </source>
</evidence>
<dbReference type="PANTHER" id="PTHR40547:SF1">
    <property type="entry name" value="SLL0298 PROTEIN"/>
    <property type="match status" value="1"/>
</dbReference>
<dbReference type="EMBL" id="FWFU01000002">
    <property type="protein sequence ID" value="SLN30959.1"/>
    <property type="molecule type" value="Genomic_DNA"/>
</dbReference>
<keyword evidence="4" id="KW-1185">Reference proteome</keyword>
<feature type="transmembrane region" description="Helical" evidence="1">
    <location>
        <begin position="80"/>
        <end position="103"/>
    </location>
</feature>
<reference evidence="3 4" key="1">
    <citation type="submission" date="2017-03" db="EMBL/GenBank/DDBJ databases">
        <authorList>
            <person name="Afonso C.L."/>
            <person name="Miller P.J."/>
            <person name="Scott M.A."/>
            <person name="Spackman E."/>
            <person name="Goraichik I."/>
            <person name="Dimitrov K.M."/>
            <person name="Suarez D.L."/>
            <person name="Swayne D.E."/>
        </authorList>
    </citation>
    <scope>NUCLEOTIDE SEQUENCE [LARGE SCALE GENOMIC DNA]</scope>
    <source>
        <strain evidence="3 4">CECT 8110</strain>
    </source>
</reference>
<dbReference type="InterPro" id="IPR018639">
    <property type="entry name" value="DUF2062"/>
</dbReference>
<keyword evidence="1" id="KW-1133">Transmembrane helix</keyword>
<proteinExistence type="predicted"/>
<feature type="transmembrane region" description="Helical" evidence="1">
    <location>
        <begin position="46"/>
        <end position="68"/>
    </location>
</feature>
<protein>
    <recommendedName>
        <fullName evidence="2">DUF2062 domain-containing protein</fullName>
    </recommendedName>
</protein>
<dbReference type="AlphaFoldDB" id="A0A1X6YU44"/>
<gene>
    <name evidence="3" type="ORF">ROH8110_01443</name>
</gene>